<proteinExistence type="predicted"/>
<feature type="non-terminal residue" evidence="1">
    <location>
        <position position="152"/>
    </location>
</feature>
<dbReference type="OrthoDB" id="2408661at2759"/>
<gene>
    <name evidence="1" type="ORF">CPELLU_LOCUS19312</name>
</gene>
<organism evidence="1 2">
    <name type="scientific">Cetraspora pellucida</name>
    <dbReference type="NCBI Taxonomy" id="1433469"/>
    <lineage>
        <taxon>Eukaryota</taxon>
        <taxon>Fungi</taxon>
        <taxon>Fungi incertae sedis</taxon>
        <taxon>Mucoromycota</taxon>
        <taxon>Glomeromycotina</taxon>
        <taxon>Glomeromycetes</taxon>
        <taxon>Diversisporales</taxon>
        <taxon>Gigasporaceae</taxon>
        <taxon>Cetraspora</taxon>
    </lineage>
</organism>
<evidence type="ECO:0000313" key="2">
    <source>
        <dbReference type="Proteomes" id="UP000789759"/>
    </source>
</evidence>
<comment type="caution">
    <text evidence="1">The sequence shown here is derived from an EMBL/GenBank/DDBJ whole genome shotgun (WGS) entry which is preliminary data.</text>
</comment>
<evidence type="ECO:0000313" key="1">
    <source>
        <dbReference type="EMBL" id="CAG8817152.1"/>
    </source>
</evidence>
<keyword evidence="2" id="KW-1185">Reference proteome</keyword>
<sequence>VDTRWNSTFYSIECLVSLKPTIIQLHSTLNNHTVREIRREAETMSSFLPSADEFELLNELIVILSPFDEAMQFLSGSEYPTLGFMTSMLEELTRRLRQFTGQSYKAIFVKDTILNNLVECWEDSKSTNVPDEFDRYCEIPEISLEEESYPLI</sequence>
<accession>A0A9N9PG64</accession>
<dbReference type="InterPro" id="IPR012337">
    <property type="entry name" value="RNaseH-like_sf"/>
</dbReference>
<reference evidence="1" key="1">
    <citation type="submission" date="2021-06" db="EMBL/GenBank/DDBJ databases">
        <authorList>
            <person name="Kallberg Y."/>
            <person name="Tangrot J."/>
            <person name="Rosling A."/>
        </authorList>
    </citation>
    <scope>NUCLEOTIDE SEQUENCE</scope>
    <source>
        <strain evidence="1">FL966</strain>
    </source>
</reference>
<dbReference type="EMBL" id="CAJVQA010045147">
    <property type="protein sequence ID" value="CAG8817152.1"/>
    <property type="molecule type" value="Genomic_DNA"/>
</dbReference>
<name>A0A9N9PG64_9GLOM</name>
<dbReference type="SUPFAM" id="SSF53098">
    <property type="entry name" value="Ribonuclease H-like"/>
    <property type="match status" value="1"/>
</dbReference>
<dbReference type="AlphaFoldDB" id="A0A9N9PG64"/>
<dbReference type="Proteomes" id="UP000789759">
    <property type="component" value="Unassembled WGS sequence"/>
</dbReference>
<protein>
    <submittedName>
        <fullName evidence="1">13329_t:CDS:1</fullName>
    </submittedName>
</protein>